<dbReference type="InterPro" id="IPR035069">
    <property type="entry name" value="TTHA1013/TTHA0281-like"/>
</dbReference>
<dbReference type="Gene3D" id="3.30.160.250">
    <property type="match status" value="1"/>
</dbReference>
<sequence length="96" mass="9801">MSHYLAIVEDAGAETAVGVWFPDLPGCFSAGDDVEAALANARTALALYAEELAASGRAMPPPRSVAQLRADPVVAADLASNLMALVSFEPTGVAAE</sequence>
<evidence type="ECO:0000313" key="4">
    <source>
        <dbReference type="Proteomes" id="UP000065734"/>
    </source>
</evidence>
<dbReference type="EMBL" id="AP014854">
    <property type="protein sequence ID" value="BAR99567.1"/>
    <property type="molecule type" value="Genomic_DNA"/>
</dbReference>
<evidence type="ECO:0000313" key="3">
    <source>
        <dbReference type="EMBL" id="CUU43150.1"/>
    </source>
</evidence>
<reference evidence="2" key="1">
    <citation type="journal article" date="2015" name="Genome Announc.">
        <title>Complete Genome Sequence of the Bacteriochlorophyll b-Producing Photosynthetic Bacterium Blastochloris viridis.</title>
        <authorList>
            <person name="Tsukatani Y."/>
            <person name="Hirose Y."/>
            <person name="Harada J."/>
            <person name="Misawa N."/>
            <person name="Mori K."/>
            <person name="Inoue K."/>
            <person name="Tamiaki H."/>
        </authorList>
    </citation>
    <scope>NUCLEOTIDE SEQUENCE [LARGE SCALE GENOMIC DNA]</scope>
    <source>
        <strain evidence="2">DSM 133</strain>
    </source>
</reference>
<feature type="domain" description="HicB-like antitoxin of toxin-antitoxin system" evidence="1">
    <location>
        <begin position="4"/>
        <end position="89"/>
    </location>
</feature>
<name>A0A0H5BBE4_BLAVI</name>
<dbReference type="SUPFAM" id="SSF143100">
    <property type="entry name" value="TTHA1013/TTHA0281-like"/>
    <property type="match status" value="1"/>
</dbReference>
<evidence type="ECO:0000259" key="1">
    <source>
        <dbReference type="Pfam" id="PF15919"/>
    </source>
</evidence>
<gene>
    <name evidence="2" type="ORF">BV133_1974</name>
    <name evidence="3" type="ORF">BVIRIDIS_21670</name>
</gene>
<evidence type="ECO:0000313" key="2">
    <source>
        <dbReference type="EMBL" id="BAR99567.1"/>
    </source>
</evidence>
<reference evidence="4" key="3">
    <citation type="journal article" date="2016" name="Genome Announc.">
        <title>Revised genome sequence of the purple photosynthetic bacterium Blastochloris viridis.</title>
        <authorList>
            <person name="Liu L.N."/>
            <person name="Faulkner M."/>
            <person name="Liu X."/>
            <person name="Huang F."/>
            <person name="Darby A.C."/>
            <person name="Hall N."/>
        </authorList>
    </citation>
    <scope>NUCLEOTIDE SEQUENCE [LARGE SCALE GENOMIC DNA]</scope>
    <source>
        <strain evidence="4">ATCC 19567 / DSM 133 / F</strain>
    </source>
</reference>
<dbReference type="OrthoDB" id="9807959at2"/>
<dbReference type="InterPro" id="IPR031807">
    <property type="entry name" value="HicB-like"/>
</dbReference>
<organism evidence="3 4">
    <name type="scientific">Blastochloris viridis</name>
    <name type="common">Rhodopseudomonas viridis</name>
    <dbReference type="NCBI Taxonomy" id="1079"/>
    <lineage>
        <taxon>Bacteria</taxon>
        <taxon>Pseudomonadati</taxon>
        <taxon>Pseudomonadota</taxon>
        <taxon>Alphaproteobacteria</taxon>
        <taxon>Hyphomicrobiales</taxon>
        <taxon>Blastochloridaceae</taxon>
        <taxon>Blastochloris</taxon>
    </lineage>
</organism>
<dbReference type="KEGG" id="bvr:BVIR_2723"/>
<proteinExistence type="predicted"/>
<protein>
    <recommendedName>
        <fullName evidence="1">HicB-like antitoxin of toxin-antitoxin system domain-containing protein</fullName>
    </recommendedName>
</protein>
<dbReference type="Proteomes" id="UP000065734">
    <property type="component" value="Chromosome I"/>
</dbReference>
<dbReference type="AlphaFoldDB" id="A0A0H5BBE4"/>
<dbReference type="Pfam" id="PF15919">
    <property type="entry name" value="HicB_lk_antitox"/>
    <property type="match status" value="1"/>
</dbReference>
<dbReference type="RefSeq" id="WP_055038895.1">
    <property type="nucleotide sequence ID" value="NZ_AP014854.2"/>
</dbReference>
<accession>A0A0H5BBE4</accession>
<reference evidence="3" key="2">
    <citation type="submission" date="2015-11" db="EMBL/GenBank/DDBJ databases">
        <authorList>
            <person name="Zhang Y."/>
            <person name="Guo Z."/>
        </authorList>
    </citation>
    <scope>NUCLEOTIDE SEQUENCE</scope>
    <source>
        <strain evidence="3">1</strain>
    </source>
</reference>
<dbReference type="STRING" id="1079.BVIR_2723"/>
<dbReference type="EMBL" id="LN907867">
    <property type="protein sequence ID" value="CUU43150.1"/>
    <property type="molecule type" value="Genomic_DNA"/>
</dbReference>
<keyword evidence="4" id="KW-1185">Reference proteome</keyword>